<proteinExistence type="predicted"/>
<feature type="region of interest" description="Disordered" evidence="1">
    <location>
        <begin position="1"/>
        <end position="47"/>
    </location>
</feature>
<organism evidence="2 3">
    <name type="scientific">Haloechinothrix salitolerans</name>
    <dbReference type="NCBI Taxonomy" id="926830"/>
    <lineage>
        <taxon>Bacteria</taxon>
        <taxon>Bacillati</taxon>
        <taxon>Actinomycetota</taxon>
        <taxon>Actinomycetes</taxon>
        <taxon>Pseudonocardiales</taxon>
        <taxon>Pseudonocardiaceae</taxon>
        <taxon>Haloechinothrix</taxon>
    </lineage>
</organism>
<dbReference type="RefSeq" id="WP_345400453.1">
    <property type="nucleotide sequence ID" value="NZ_BAABLA010000100.1"/>
</dbReference>
<gene>
    <name evidence="2" type="ORF">ACFQGD_11250</name>
</gene>
<feature type="compositionally biased region" description="Basic and acidic residues" evidence="1">
    <location>
        <begin position="100"/>
        <end position="121"/>
    </location>
</feature>
<evidence type="ECO:0000313" key="3">
    <source>
        <dbReference type="Proteomes" id="UP001596337"/>
    </source>
</evidence>
<reference evidence="3" key="1">
    <citation type="journal article" date="2019" name="Int. J. Syst. Evol. Microbiol.">
        <title>The Global Catalogue of Microorganisms (GCM) 10K type strain sequencing project: providing services to taxonomists for standard genome sequencing and annotation.</title>
        <authorList>
            <consortium name="The Broad Institute Genomics Platform"/>
            <consortium name="The Broad Institute Genome Sequencing Center for Infectious Disease"/>
            <person name="Wu L."/>
            <person name="Ma J."/>
        </authorList>
    </citation>
    <scope>NUCLEOTIDE SEQUENCE [LARGE SCALE GENOMIC DNA]</scope>
    <source>
        <strain evidence="3">KCTC 32255</strain>
    </source>
</reference>
<evidence type="ECO:0008006" key="4">
    <source>
        <dbReference type="Google" id="ProtNLM"/>
    </source>
</evidence>
<evidence type="ECO:0000256" key="1">
    <source>
        <dbReference type="SAM" id="MobiDB-lite"/>
    </source>
</evidence>
<feature type="region of interest" description="Disordered" evidence="1">
    <location>
        <begin position="70"/>
        <end position="141"/>
    </location>
</feature>
<dbReference type="SUPFAM" id="SSF46785">
    <property type="entry name" value="Winged helix' DNA-binding domain"/>
    <property type="match status" value="1"/>
</dbReference>
<accession>A0ABW2BYY8</accession>
<keyword evidence="3" id="KW-1185">Reference proteome</keyword>
<feature type="compositionally biased region" description="Low complexity" evidence="1">
    <location>
        <begin position="1"/>
        <end position="33"/>
    </location>
</feature>
<dbReference type="InterPro" id="IPR036390">
    <property type="entry name" value="WH_DNA-bd_sf"/>
</dbReference>
<name>A0ABW2BYY8_9PSEU</name>
<evidence type="ECO:0000313" key="2">
    <source>
        <dbReference type="EMBL" id="MFC6867724.1"/>
    </source>
</evidence>
<dbReference type="EMBL" id="JBHSXX010000001">
    <property type="protein sequence ID" value="MFC6867724.1"/>
    <property type="molecule type" value="Genomic_DNA"/>
</dbReference>
<dbReference type="Proteomes" id="UP001596337">
    <property type="component" value="Unassembled WGS sequence"/>
</dbReference>
<sequence length="206" mass="21799">MPRTTKTTKTTKPAKAATTTKAAANGSSGPSAADRLRTALRRNPGKTARELAELAGIGGSTATKLLAAWATDGQAVRQPGEDNGGRKAAARWAPPEPDEDSPRPRKRDTASPRRKKADTAETKATTAKLVTDAPPNGRLPKGALHGLVEDFLSEPDRRDNAYTAGEIGRKLGRSSGAVRNALDKLAEKGTVVLTQEEPRRYQLAAD</sequence>
<comment type="caution">
    <text evidence="2">The sequence shown here is derived from an EMBL/GenBank/DDBJ whole genome shotgun (WGS) entry which is preliminary data.</text>
</comment>
<protein>
    <recommendedName>
        <fullName evidence="4">MarR family transcriptional regulator</fullName>
    </recommendedName>
</protein>